<organism evidence="1 2">
    <name type="scientific">Diphasiastrum complanatum</name>
    <name type="common">Issler's clubmoss</name>
    <name type="synonym">Lycopodium complanatum</name>
    <dbReference type="NCBI Taxonomy" id="34168"/>
    <lineage>
        <taxon>Eukaryota</taxon>
        <taxon>Viridiplantae</taxon>
        <taxon>Streptophyta</taxon>
        <taxon>Embryophyta</taxon>
        <taxon>Tracheophyta</taxon>
        <taxon>Lycopodiopsida</taxon>
        <taxon>Lycopodiales</taxon>
        <taxon>Lycopodiaceae</taxon>
        <taxon>Lycopodioideae</taxon>
        <taxon>Diphasiastrum</taxon>
    </lineage>
</organism>
<reference evidence="2" key="1">
    <citation type="journal article" date="2024" name="Proc. Natl. Acad. Sci. U.S.A.">
        <title>Extraordinary preservation of gene collinearity over three hundred million years revealed in homosporous lycophytes.</title>
        <authorList>
            <person name="Li C."/>
            <person name="Wickell D."/>
            <person name="Kuo L.Y."/>
            <person name="Chen X."/>
            <person name="Nie B."/>
            <person name="Liao X."/>
            <person name="Peng D."/>
            <person name="Ji J."/>
            <person name="Jenkins J."/>
            <person name="Williams M."/>
            <person name="Shu S."/>
            <person name="Plott C."/>
            <person name="Barry K."/>
            <person name="Rajasekar S."/>
            <person name="Grimwood J."/>
            <person name="Han X."/>
            <person name="Sun S."/>
            <person name="Hou Z."/>
            <person name="He W."/>
            <person name="Dai G."/>
            <person name="Sun C."/>
            <person name="Schmutz J."/>
            <person name="Leebens-Mack J.H."/>
            <person name="Li F.W."/>
            <person name="Wang L."/>
        </authorList>
    </citation>
    <scope>NUCLEOTIDE SEQUENCE [LARGE SCALE GENOMIC DNA]</scope>
    <source>
        <strain evidence="2">cv. PW_Plant_1</strain>
    </source>
</reference>
<dbReference type="EMBL" id="CM055098">
    <property type="protein sequence ID" value="KAJ7550220.1"/>
    <property type="molecule type" value="Genomic_DNA"/>
</dbReference>
<keyword evidence="2" id="KW-1185">Reference proteome</keyword>
<evidence type="ECO:0000313" key="1">
    <source>
        <dbReference type="EMBL" id="KAJ7550220.1"/>
    </source>
</evidence>
<name>A0ACC2D7X5_DIPCM</name>
<accession>A0ACC2D7X5</accession>
<gene>
    <name evidence="1" type="ORF">O6H91_07G088700</name>
</gene>
<evidence type="ECO:0000313" key="2">
    <source>
        <dbReference type="Proteomes" id="UP001162992"/>
    </source>
</evidence>
<protein>
    <submittedName>
        <fullName evidence="1">Uncharacterized protein</fullName>
    </submittedName>
</protein>
<dbReference type="Proteomes" id="UP001162992">
    <property type="component" value="Chromosome 7"/>
</dbReference>
<proteinExistence type="predicted"/>
<comment type="caution">
    <text evidence="1">The sequence shown here is derived from an EMBL/GenBank/DDBJ whole genome shotgun (WGS) entry which is preliminary data.</text>
</comment>
<sequence length="625" mass="69839">MDGSPLITVRAKYMLTPKGPSIPGVLMMAGSYFTWTPNDPKAASKLNVDFMTIKGHRFSKETPKSRKALLNMSTDVDPKAEGGYVFEFENFPDRDACRDLIAKILGRQQTSKVGGQLGSVAKPMTPTLAMHGEQLNQAEMERRMRLLKEDSELQKLHQRLVIGGVLSEAEFWTARKHVLEDEAVRLPKQRTGLKSAMLADVRPLTDGRTNKVTFNLTPEIIHQIFAEKPAVHRAFLMHVPSKMSEKDFWTKYCRAEYLYRTKNAAAVAAEAADDEDLAVFVKDDDIIANESRRKIKKVDPTLDMAADLADDYTSIPGHGILRDGSRTSIDGSELQSRKTIMHDLNRHAAVVLDGRPLDAELRDTATVAHALAKTLQAEPLGDTEGVEVEKRRMERVRQMTEIDDLQGPQAPPHSVLYIQDPRKYFEAQQVNGTGGGPATNPSKVDPAEALKTFHQQLNQLKKPNLTSPIIAPDLAFKVLNDLTKYISTTKFHLGKTAEKNVLDNLPRSTKDEILQHSATSNELLRHFWAAYPLTSTFLVEKVNRLKTAMTELYSQLQATKEAVQTEHRHQVSQLLQPIFQALDAAFIHYDTELQKRAARNPQGTSITSGSFDSSNGQFFTGNKMS</sequence>